<accession>A0A4P2PZI8</accession>
<feature type="domain" description="Polysaccharide export protein N-terminal" evidence="3">
    <location>
        <begin position="39"/>
        <end position="113"/>
    </location>
</feature>
<evidence type="ECO:0000259" key="3">
    <source>
        <dbReference type="Pfam" id="PF02563"/>
    </source>
</evidence>
<feature type="chain" id="PRO_5020530612" evidence="2">
    <location>
        <begin position="23"/>
        <end position="201"/>
    </location>
</feature>
<dbReference type="OrthoDB" id="193635at2"/>
<evidence type="ECO:0000256" key="1">
    <source>
        <dbReference type="ARBA" id="ARBA00022729"/>
    </source>
</evidence>
<dbReference type="RefSeq" id="WP_129347463.1">
    <property type="nucleotide sequence ID" value="NZ_CP012670.1"/>
</dbReference>
<dbReference type="AlphaFoldDB" id="A0A4P2PZI8"/>
<feature type="domain" description="Soluble ligand binding" evidence="4">
    <location>
        <begin position="120"/>
        <end position="175"/>
    </location>
</feature>
<protein>
    <submittedName>
        <fullName evidence="5">Uncharacterized protein</fullName>
    </submittedName>
</protein>
<dbReference type="Pfam" id="PF02563">
    <property type="entry name" value="Poly_export"/>
    <property type="match status" value="1"/>
</dbReference>
<dbReference type="PANTHER" id="PTHR33619:SF3">
    <property type="entry name" value="POLYSACCHARIDE EXPORT PROTEIN GFCE-RELATED"/>
    <property type="match status" value="1"/>
</dbReference>
<dbReference type="InterPro" id="IPR019554">
    <property type="entry name" value="Soluble_ligand-bd"/>
</dbReference>
<sequence length="201" mass="22024">MRSRCARIALLCSALGVLVAHSGCRARAPRYDFEAERRATRAYAVGPGDVLEVRAWKNEALSQRVTVRPDGFITVPLIGDVMAGGRTVTAIAEEIANQAAKFYHEKPVVSVEVAELHSYRVFVMGEVSRPGEFTPRAQITVLQALALAGGFTRFADPDAVVIVRRDAHGERRIPFVFEEVVEKGNLRADLPLQTNDTVVVP</sequence>
<reference evidence="5 6" key="1">
    <citation type="submission" date="2015-09" db="EMBL/GenBank/DDBJ databases">
        <title>Sorangium comparison.</title>
        <authorList>
            <person name="Zaburannyi N."/>
            <person name="Bunk B."/>
            <person name="Overmann J."/>
            <person name="Mueller R."/>
        </authorList>
    </citation>
    <scope>NUCLEOTIDE SEQUENCE [LARGE SCALE GENOMIC DNA]</scope>
    <source>
        <strain evidence="5 6">So ceGT47</strain>
    </source>
</reference>
<dbReference type="InterPro" id="IPR049712">
    <property type="entry name" value="Poly_export"/>
</dbReference>
<dbReference type="EMBL" id="CP012670">
    <property type="protein sequence ID" value="AUX22270.1"/>
    <property type="molecule type" value="Genomic_DNA"/>
</dbReference>
<gene>
    <name evidence="5" type="ORF">SOCEGT47_027710</name>
</gene>
<dbReference type="PANTHER" id="PTHR33619">
    <property type="entry name" value="POLYSACCHARIDE EXPORT PROTEIN GFCE-RELATED"/>
    <property type="match status" value="1"/>
</dbReference>
<evidence type="ECO:0000313" key="5">
    <source>
        <dbReference type="EMBL" id="AUX22270.1"/>
    </source>
</evidence>
<feature type="signal peptide" evidence="2">
    <location>
        <begin position="1"/>
        <end position="22"/>
    </location>
</feature>
<evidence type="ECO:0000313" key="6">
    <source>
        <dbReference type="Proteomes" id="UP000295781"/>
    </source>
</evidence>
<dbReference type="Gene3D" id="3.30.1950.10">
    <property type="entry name" value="wza like domain"/>
    <property type="match status" value="1"/>
</dbReference>
<name>A0A4P2PZI8_SORCE</name>
<dbReference type="Proteomes" id="UP000295781">
    <property type="component" value="Chromosome"/>
</dbReference>
<evidence type="ECO:0000259" key="4">
    <source>
        <dbReference type="Pfam" id="PF10531"/>
    </source>
</evidence>
<dbReference type="Pfam" id="PF10531">
    <property type="entry name" value="SLBB"/>
    <property type="match status" value="1"/>
</dbReference>
<dbReference type="InterPro" id="IPR003715">
    <property type="entry name" value="Poly_export_N"/>
</dbReference>
<keyword evidence="1 2" id="KW-0732">Signal</keyword>
<dbReference type="Gene3D" id="3.10.560.10">
    <property type="entry name" value="Outer membrane lipoprotein wza domain like"/>
    <property type="match status" value="1"/>
</dbReference>
<organism evidence="5 6">
    <name type="scientific">Sorangium cellulosum</name>
    <name type="common">Polyangium cellulosum</name>
    <dbReference type="NCBI Taxonomy" id="56"/>
    <lineage>
        <taxon>Bacteria</taxon>
        <taxon>Pseudomonadati</taxon>
        <taxon>Myxococcota</taxon>
        <taxon>Polyangia</taxon>
        <taxon>Polyangiales</taxon>
        <taxon>Polyangiaceae</taxon>
        <taxon>Sorangium</taxon>
    </lineage>
</organism>
<evidence type="ECO:0000256" key="2">
    <source>
        <dbReference type="SAM" id="SignalP"/>
    </source>
</evidence>
<dbReference type="GO" id="GO:0015159">
    <property type="term" value="F:polysaccharide transmembrane transporter activity"/>
    <property type="evidence" value="ECO:0007669"/>
    <property type="project" value="InterPro"/>
</dbReference>
<proteinExistence type="predicted"/>